<feature type="region of interest" description="Disordered" evidence="1">
    <location>
        <begin position="29"/>
        <end position="54"/>
    </location>
</feature>
<dbReference type="RefSeq" id="WP_153437438.1">
    <property type="nucleotide sequence ID" value="NZ_JACIGA010000008.1"/>
</dbReference>
<comment type="caution">
    <text evidence="2">The sequence shown here is derived from an EMBL/GenBank/DDBJ whole genome shotgun (WGS) entry which is preliminary data.</text>
</comment>
<accession>A0A6N7L9T1</accession>
<dbReference type="Proteomes" id="UP000439983">
    <property type="component" value="Unassembled WGS sequence"/>
</dbReference>
<evidence type="ECO:0000313" key="3">
    <source>
        <dbReference type="Proteomes" id="UP000439983"/>
    </source>
</evidence>
<organism evidence="2 3">
    <name type="scientific">Sinorhizobium terangae</name>
    <dbReference type="NCBI Taxonomy" id="110322"/>
    <lineage>
        <taxon>Bacteria</taxon>
        <taxon>Pseudomonadati</taxon>
        <taxon>Pseudomonadota</taxon>
        <taxon>Alphaproteobacteria</taxon>
        <taxon>Hyphomicrobiales</taxon>
        <taxon>Rhizobiaceae</taxon>
        <taxon>Sinorhizobium/Ensifer group</taxon>
        <taxon>Sinorhizobium</taxon>
    </lineage>
</organism>
<dbReference type="Pfam" id="PF12616">
    <property type="entry name" value="DUF3775"/>
    <property type="match status" value="1"/>
</dbReference>
<name>A0A6N7L9T1_SINTE</name>
<dbReference type="InterPro" id="IPR022254">
    <property type="entry name" value="DUF3775"/>
</dbReference>
<evidence type="ECO:0000313" key="2">
    <source>
        <dbReference type="EMBL" id="MQX14356.1"/>
    </source>
</evidence>
<reference evidence="2 3" key="1">
    <citation type="journal article" date="2013" name="Genome Biol.">
        <title>Comparative genomics of the core and accessory genomes of 48 Sinorhizobium strains comprising five genospecies.</title>
        <authorList>
            <person name="Sugawara M."/>
            <person name="Epstein B."/>
            <person name="Badgley B.D."/>
            <person name="Unno T."/>
            <person name="Xu L."/>
            <person name="Reese J."/>
            <person name="Gyaneshwar P."/>
            <person name="Denny R."/>
            <person name="Mudge J."/>
            <person name="Bharti A.K."/>
            <person name="Farmer A.D."/>
            <person name="May G.D."/>
            <person name="Woodward J.E."/>
            <person name="Medigue C."/>
            <person name="Vallenet D."/>
            <person name="Lajus A."/>
            <person name="Rouy Z."/>
            <person name="Martinez-Vaz B."/>
            <person name="Tiffin P."/>
            <person name="Young N.D."/>
            <person name="Sadowsky M.J."/>
        </authorList>
    </citation>
    <scope>NUCLEOTIDE SEQUENCE [LARGE SCALE GENOMIC DNA]</scope>
    <source>
        <strain evidence="2 3">USDA4894</strain>
    </source>
</reference>
<dbReference type="OrthoDB" id="5641374at2"/>
<gene>
    <name evidence="2" type="ORF">GHK62_06140</name>
</gene>
<dbReference type="AlphaFoldDB" id="A0A6N7L9T1"/>
<keyword evidence="3" id="KW-1185">Reference proteome</keyword>
<evidence type="ECO:0000256" key="1">
    <source>
        <dbReference type="SAM" id="MobiDB-lite"/>
    </source>
</evidence>
<sequence>MSEAWDLSISPEKVCYLIVKAREFDVKDAVTEPDPASNASDDNMASVLEDQPDDPVEAELASAIWALNEDEQIDLVALTWLGRGDGRLEDWNDIRAQAAESHNTRTAAYLLGIPLLADYLEEAMAQFGESCQDYETGRL</sequence>
<dbReference type="EMBL" id="WITC01000028">
    <property type="protein sequence ID" value="MQX14356.1"/>
    <property type="molecule type" value="Genomic_DNA"/>
</dbReference>
<proteinExistence type="predicted"/>
<protein>
    <submittedName>
        <fullName evidence="2">DUF3775 domain-containing protein</fullName>
    </submittedName>
</protein>